<dbReference type="InterPro" id="IPR000182">
    <property type="entry name" value="GNAT_dom"/>
</dbReference>
<reference evidence="4 5" key="1">
    <citation type="submission" date="2018-06" db="EMBL/GenBank/DDBJ databases">
        <title>Marinomonas sp. YLB-05 draft genome sequence.</title>
        <authorList>
            <person name="Yu L."/>
            <person name="Tang X."/>
        </authorList>
    </citation>
    <scope>NUCLEOTIDE SEQUENCE [LARGE SCALE GENOMIC DNA]</scope>
    <source>
        <strain evidence="4 5">YLB-05</strain>
    </source>
</reference>
<dbReference type="Pfam" id="PF13673">
    <property type="entry name" value="Acetyltransf_10"/>
    <property type="match status" value="1"/>
</dbReference>
<feature type="domain" description="N-acetyltransferase" evidence="3">
    <location>
        <begin position="7"/>
        <end position="150"/>
    </location>
</feature>
<dbReference type="OrthoDB" id="9796171at2"/>
<evidence type="ECO:0000313" key="4">
    <source>
        <dbReference type="EMBL" id="RDL45007.1"/>
    </source>
</evidence>
<protein>
    <recommendedName>
        <fullName evidence="2">Protein ElaA</fullName>
    </recommendedName>
</protein>
<dbReference type="FunFam" id="3.40.630.30:FF:000035">
    <property type="entry name" value="GNAT family N-acetyltransferase"/>
    <property type="match status" value="1"/>
</dbReference>
<dbReference type="SUPFAM" id="SSF55729">
    <property type="entry name" value="Acyl-CoA N-acyltransferases (Nat)"/>
    <property type="match status" value="1"/>
</dbReference>
<comment type="caution">
    <text evidence="4">The sequence shown here is derived from an EMBL/GenBank/DDBJ whole genome shotgun (WGS) entry which is preliminary data.</text>
</comment>
<name>A0A370UB31_9GAMM</name>
<keyword evidence="4" id="KW-0808">Transferase</keyword>
<dbReference type="AlphaFoldDB" id="A0A370UB31"/>
<accession>A0A370UB31</accession>
<dbReference type="InterPro" id="IPR016181">
    <property type="entry name" value="Acyl_CoA_acyltransferase"/>
</dbReference>
<evidence type="ECO:0000256" key="2">
    <source>
        <dbReference type="ARBA" id="ARBA00072224"/>
    </source>
</evidence>
<dbReference type="PROSITE" id="PS51186">
    <property type="entry name" value="GNAT"/>
    <property type="match status" value="1"/>
</dbReference>
<dbReference type="Gene3D" id="3.40.630.30">
    <property type="match status" value="1"/>
</dbReference>
<evidence type="ECO:0000313" key="5">
    <source>
        <dbReference type="Proteomes" id="UP000254326"/>
    </source>
</evidence>
<dbReference type="CDD" id="cd04301">
    <property type="entry name" value="NAT_SF"/>
    <property type="match status" value="1"/>
</dbReference>
<comment type="similarity">
    <text evidence="1">Belongs to the UPF0039 (ElaA) family.</text>
</comment>
<sequence>MITWQLKSFSQLTTKQLYALLKLRVDVFVVEQNCPYPELDDKDHHDGVYHLLGYQGSTLVACARLLPKGVSYPSVSIGRVAIAENHRGGGAGHQLLEEALKVCEERWPSESIEIGAQHHLSAFYQRHGFRPSSEMYLEDGIPHIDMTLEK</sequence>
<dbReference type="EMBL" id="QKRA01000002">
    <property type="protein sequence ID" value="RDL45007.1"/>
    <property type="molecule type" value="Genomic_DNA"/>
</dbReference>
<evidence type="ECO:0000259" key="3">
    <source>
        <dbReference type="PROSITE" id="PS51186"/>
    </source>
</evidence>
<gene>
    <name evidence="4" type="ORF">DN730_05160</name>
</gene>
<dbReference type="RefSeq" id="WP_115467044.1">
    <property type="nucleotide sequence ID" value="NZ_QKRA01000002.1"/>
</dbReference>
<dbReference type="Proteomes" id="UP000254326">
    <property type="component" value="Unassembled WGS sequence"/>
</dbReference>
<proteinExistence type="inferred from homology"/>
<evidence type="ECO:0000256" key="1">
    <source>
        <dbReference type="ARBA" id="ARBA00009623"/>
    </source>
</evidence>
<keyword evidence="5" id="KW-1185">Reference proteome</keyword>
<organism evidence="4 5">
    <name type="scientific">Marinomonas piezotolerans</name>
    <dbReference type="NCBI Taxonomy" id="2213058"/>
    <lineage>
        <taxon>Bacteria</taxon>
        <taxon>Pseudomonadati</taxon>
        <taxon>Pseudomonadota</taxon>
        <taxon>Gammaproteobacteria</taxon>
        <taxon>Oceanospirillales</taxon>
        <taxon>Oceanospirillaceae</taxon>
        <taxon>Marinomonas</taxon>
    </lineage>
</organism>
<dbReference type="GO" id="GO:0016747">
    <property type="term" value="F:acyltransferase activity, transferring groups other than amino-acyl groups"/>
    <property type="evidence" value="ECO:0007669"/>
    <property type="project" value="InterPro"/>
</dbReference>